<reference evidence="2" key="1">
    <citation type="journal article" date="2013" name="Nature">
        <title>Draft genome of the wheat A-genome progenitor Triticum urartu.</title>
        <authorList>
            <person name="Ling H.Q."/>
            <person name="Zhao S."/>
            <person name="Liu D."/>
            <person name="Wang J."/>
            <person name="Sun H."/>
            <person name="Zhang C."/>
            <person name="Fan H."/>
            <person name="Li D."/>
            <person name="Dong L."/>
            <person name="Tao Y."/>
            <person name="Gao C."/>
            <person name="Wu H."/>
            <person name="Li Y."/>
            <person name="Cui Y."/>
            <person name="Guo X."/>
            <person name="Zheng S."/>
            <person name="Wang B."/>
            <person name="Yu K."/>
            <person name="Liang Q."/>
            <person name="Yang W."/>
            <person name="Lou X."/>
            <person name="Chen J."/>
            <person name="Feng M."/>
            <person name="Jian J."/>
            <person name="Zhang X."/>
            <person name="Luo G."/>
            <person name="Jiang Y."/>
            <person name="Liu J."/>
            <person name="Wang Z."/>
            <person name="Sha Y."/>
            <person name="Zhang B."/>
            <person name="Wu H."/>
            <person name="Tang D."/>
            <person name="Shen Q."/>
            <person name="Xue P."/>
            <person name="Zou S."/>
            <person name="Wang X."/>
            <person name="Liu X."/>
            <person name="Wang F."/>
            <person name="Yang Y."/>
            <person name="An X."/>
            <person name="Dong Z."/>
            <person name="Zhang K."/>
            <person name="Zhang X."/>
            <person name="Luo M.C."/>
            <person name="Dvorak J."/>
            <person name="Tong Y."/>
            <person name="Wang J."/>
            <person name="Yang H."/>
            <person name="Li Z."/>
            <person name="Wang D."/>
            <person name="Zhang A."/>
            <person name="Wang J."/>
        </authorList>
    </citation>
    <scope>NUCLEOTIDE SEQUENCE</scope>
    <source>
        <strain evidence="2">cv. G1812</strain>
    </source>
</reference>
<reference evidence="1" key="3">
    <citation type="submission" date="2022-06" db="UniProtKB">
        <authorList>
            <consortium name="EnsemblPlants"/>
        </authorList>
    </citation>
    <scope>IDENTIFICATION</scope>
</reference>
<accession>A0A8R7R0T0</accession>
<evidence type="ECO:0000313" key="2">
    <source>
        <dbReference type="Proteomes" id="UP000015106"/>
    </source>
</evidence>
<dbReference type="EnsemblPlants" id="TuG1812G0700002068.01.T01">
    <property type="protein sequence ID" value="TuG1812G0700002068.01.T01.cds300279"/>
    <property type="gene ID" value="TuG1812G0700002068.01"/>
</dbReference>
<sequence length="62" mass="7023">VSLGCTHVTLQQQYESCCSTAKSNSRVYARKHFRIENFPAAGELYSRDTCSSSSMRLINFEL</sequence>
<dbReference type="Gramene" id="TuG1812G0700002068.01.T01">
    <property type="protein sequence ID" value="TuG1812G0700002068.01.T01.cds300279"/>
    <property type="gene ID" value="TuG1812G0700002068.01"/>
</dbReference>
<dbReference type="AlphaFoldDB" id="A0A8R7R0T0"/>
<protein>
    <submittedName>
        <fullName evidence="1">Uncharacterized protein</fullName>
    </submittedName>
</protein>
<reference evidence="1" key="2">
    <citation type="submission" date="2018-03" db="EMBL/GenBank/DDBJ databases">
        <title>The Triticum urartu genome reveals the dynamic nature of wheat genome evolution.</title>
        <authorList>
            <person name="Ling H."/>
            <person name="Ma B."/>
            <person name="Shi X."/>
            <person name="Liu H."/>
            <person name="Dong L."/>
            <person name="Sun H."/>
            <person name="Cao Y."/>
            <person name="Gao Q."/>
            <person name="Zheng S."/>
            <person name="Li Y."/>
            <person name="Yu Y."/>
            <person name="Du H."/>
            <person name="Qi M."/>
            <person name="Li Y."/>
            <person name="Yu H."/>
            <person name="Cui Y."/>
            <person name="Wang N."/>
            <person name="Chen C."/>
            <person name="Wu H."/>
            <person name="Zhao Y."/>
            <person name="Zhang J."/>
            <person name="Li Y."/>
            <person name="Zhou W."/>
            <person name="Zhang B."/>
            <person name="Hu W."/>
            <person name="Eijk M."/>
            <person name="Tang J."/>
            <person name="Witsenboer H."/>
            <person name="Zhao S."/>
            <person name="Li Z."/>
            <person name="Zhang A."/>
            <person name="Wang D."/>
            <person name="Liang C."/>
        </authorList>
    </citation>
    <scope>NUCLEOTIDE SEQUENCE [LARGE SCALE GENOMIC DNA]</scope>
    <source>
        <strain evidence="1">cv. G1812</strain>
    </source>
</reference>
<organism evidence="1 2">
    <name type="scientific">Triticum urartu</name>
    <name type="common">Red wild einkorn</name>
    <name type="synonym">Crithodium urartu</name>
    <dbReference type="NCBI Taxonomy" id="4572"/>
    <lineage>
        <taxon>Eukaryota</taxon>
        <taxon>Viridiplantae</taxon>
        <taxon>Streptophyta</taxon>
        <taxon>Embryophyta</taxon>
        <taxon>Tracheophyta</taxon>
        <taxon>Spermatophyta</taxon>
        <taxon>Magnoliopsida</taxon>
        <taxon>Liliopsida</taxon>
        <taxon>Poales</taxon>
        <taxon>Poaceae</taxon>
        <taxon>BOP clade</taxon>
        <taxon>Pooideae</taxon>
        <taxon>Triticodae</taxon>
        <taxon>Triticeae</taxon>
        <taxon>Triticinae</taxon>
        <taxon>Triticum</taxon>
    </lineage>
</organism>
<keyword evidence="2" id="KW-1185">Reference proteome</keyword>
<evidence type="ECO:0000313" key="1">
    <source>
        <dbReference type="EnsemblPlants" id="TuG1812G0700002068.01.T01.cds300279"/>
    </source>
</evidence>
<name>A0A8R7R0T0_TRIUA</name>
<proteinExistence type="predicted"/>
<dbReference type="Proteomes" id="UP000015106">
    <property type="component" value="Chromosome 7"/>
</dbReference>